<proteinExistence type="inferred from homology"/>
<comment type="pathway">
    <text evidence="1">Purine metabolism; ppGpp biosynthesis; ppGpp from GTP: step 1/2.</text>
</comment>
<dbReference type="InterPro" id="IPR006674">
    <property type="entry name" value="HD_domain"/>
</dbReference>
<dbReference type="PROSITE" id="PS51831">
    <property type="entry name" value="HD"/>
    <property type="match status" value="1"/>
</dbReference>
<dbReference type="SUPFAM" id="SSF81301">
    <property type="entry name" value="Nucleotidyltransferase"/>
    <property type="match status" value="1"/>
</dbReference>
<protein>
    <recommendedName>
        <fullName evidence="2">GTP diphosphokinase</fullName>
        <ecNumber evidence="2">2.7.6.5</ecNumber>
    </recommendedName>
</protein>
<dbReference type="CDD" id="cd04876">
    <property type="entry name" value="ACT_RelA-SpoT"/>
    <property type="match status" value="1"/>
</dbReference>
<evidence type="ECO:0000256" key="4">
    <source>
        <dbReference type="RuleBase" id="RU003847"/>
    </source>
</evidence>
<evidence type="ECO:0000256" key="3">
    <source>
        <dbReference type="ARBA" id="ARBA00048244"/>
    </source>
</evidence>
<dbReference type="PROSITE" id="PS51880">
    <property type="entry name" value="TGS"/>
    <property type="match status" value="1"/>
</dbReference>
<dbReference type="Pfam" id="PF02824">
    <property type="entry name" value="TGS"/>
    <property type="match status" value="1"/>
</dbReference>
<dbReference type="Gene3D" id="3.10.20.30">
    <property type="match status" value="1"/>
</dbReference>
<dbReference type="Gene3D" id="3.30.70.260">
    <property type="match status" value="1"/>
</dbReference>
<reference evidence="8" key="2">
    <citation type="journal article" date="2021" name="PeerJ">
        <title>Extensive microbial diversity within the chicken gut microbiome revealed by metagenomics and culture.</title>
        <authorList>
            <person name="Gilroy R."/>
            <person name="Ravi A."/>
            <person name="Getino M."/>
            <person name="Pursley I."/>
            <person name="Horton D.L."/>
            <person name="Alikhan N.F."/>
            <person name="Baker D."/>
            <person name="Gharbi K."/>
            <person name="Hall N."/>
            <person name="Watson M."/>
            <person name="Adriaenssens E.M."/>
            <person name="Foster-Nyarko E."/>
            <person name="Jarju S."/>
            <person name="Secka A."/>
            <person name="Antonio M."/>
            <person name="Oren A."/>
            <person name="Chaudhuri R.R."/>
            <person name="La Ragione R."/>
            <person name="Hildebrand F."/>
            <person name="Pallen M.J."/>
        </authorList>
    </citation>
    <scope>NUCLEOTIDE SEQUENCE</scope>
    <source>
        <strain evidence="8">CHK191-8634</strain>
    </source>
</reference>
<dbReference type="EC" id="2.7.6.5" evidence="2"/>
<dbReference type="InterPro" id="IPR004811">
    <property type="entry name" value="RelA/Spo_fam"/>
</dbReference>
<dbReference type="CDD" id="cd05399">
    <property type="entry name" value="NT_Rel-Spo_like"/>
    <property type="match status" value="1"/>
</dbReference>
<dbReference type="FunFam" id="1.10.3210.10:FF:000001">
    <property type="entry name" value="GTP pyrophosphokinase RelA"/>
    <property type="match status" value="1"/>
</dbReference>
<dbReference type="InterPro" id="IPR002912">
    <property type="entry name" value="ACT_dom"/>
</dbReference>
<dbReference type="FunFam" id="3.30.460.10:FF:000001">
    <property type="entry name" value="GTP pyrophosphokinase RelA"/>
    <property type="match status" value="1"/>
</dbReference>
<dbReference type="SMART" id="SM00471">
    <property type="entry name" value="HDc"/>
    <property type="match status" value="1"/>
</dbReference>
<dbReference type="PANTHER" id="PTHR21262">
    <property type="entry name" value="GUANOSINE-3',5'-BIS DIPHOSPHATE 3'-PYROPHOSPHOHYDROLASE"/>
    <property type="match status" value="1"/>
</dbReference>
<dbReference type="InterPro" id="IPR043519">
    <property type="entry name" value="NT_sf"/>
</dbReference>
<dbReference type="SUPFAM" id="SSF55021">
    <property type="entry name" value="ACT-like"/>
    <property type="match status" value="1"/>
</dbReference>
<dbReference type="CDD" id="cd00077">
    <property type="entry name" value="HDc"/>
    <property type="match status" value="1"/>
</dbReference>
<evidence type="ECO:0000259" key="7">
    <source>
        <dbReference type="PROSITE" id="PS51880"/>
    </source>
</evidence>
<dbReference type="GO" id="GO:0008728">
    <property type="term" value="F:GTP diphosphokinase activity"/>
    <property type="evidence" value="ECO:0007669"/>
    <property type="project" value="UniProtKB-EC"/>
</dbReference>
<dbReference type="InterPro" id="IPR003607">
    <property type="entry name" value="HD/PDEase_dom"/>
</dbReference>
<dbReference type="InterPro" id="IPR033655">
    <property type="entry name" value="TGS_RelA/SpoT"/>
</dbReference>
<dbReference type="InterPro" id="IPR012676">
    <property type="entry name" value="TGS-like"/>
</dbReference>
<accession>A0A9D1S0W1</accession>
<feature type="domain" description="HD" evidence="6">
    <location>
        <begin position="51"/>
        <end position="150"/>
    </location>
</feature>
<dbReference type="CDD" id="cd01668">
    <property type="entry name" value="TGS_RSH"/>
    <property type="match status" value="1"/>
</dbReference>
<reference evidence="8" key="1">
    <citation type="submission" date="2020-10" db="EMBL/GenBank/DDBJ databases">
        <authorList>
            <person name="Gilroy R."/>
        </authorList>
    </citation>
    <scope>NUCLEOTIDE SEQUENCE</scope>
    <source>
        <strain evidence="8">CHK191-8634</strain>
    </source>
</reference>
<organism evidence="8 9">
    <name type="scientific">Candidatus Ventrousia excrementavium</name>
    <dbReference type="NCBI Taxonomy" id="2840961"/>
    <lineage>
        <taxon>Bacteria</taxon>
        <taxon>Bacillati</taxon>
        <taxon>Bacillota</taxon>
        <taxon>Clostridia</taxon>
        <taxon>Eubacteriales</taxon>
        <taxon>Clostridiaceae</taxon>
        <taxon>Clostridiaceae incertae sedis</taxon>
        <taxon>Candidatus Ventrousia</taxon>
    </lineage>
</organism>
<dbReference type="GO" id="GO:0015969">
    <property type="term" value="P:guanosine tetraphosphate metabolic process"/>
    <property type="evidence" value="ECO:0007669"/>
    <property type="project" value="InterPro"/>
</dbReference>
<comment type="catalytic activity">
    <reaction evidence="3">
        <text>GTP + ATP = guanosine 3'-diphosphate 5'-triphosphate + AMP</text>
        <dbReference type="Rhea" id="RHEA:22088"/>
        <dbReference type="ChEBI" id="CHEBI:30616"/>
        <dbReference type="ChEBI" id="CHEBI:37565"/>
        <dbReference type="ChEBI" id="CHEBI:142410"/>
        <dbReference type="ChEBI" id="CHEBI:456215"/>
        <dbReference type="EC" id="2.7.6.5"/>
    </reaction>
</comment>
<dbReference type="InterPro" id="IPR012675">
    <property type="entry name" value="Beta-grasp_dom_sf"/>
</dbReference>
<name>A0A9D1S0W1_9CLOT</name>
<evidence type="ECO:0000259" key="6">
    <source>
        <dbReference type="PROSITE" id="PS51831"/>
    </source>
</evidence>
<dbReference type="Proteomes" id="UP000824073">
    <property type="component" value="Unassembled WGS sequence"/>
</dbReference>
<evidence type="ECO:0000256" key="2">
    <source>
        <dbReference type="ARBA" id="ARBA00013251"/>
    </source>
</evidence>
<comment type="similarity">
    <text evidence="4">Belongs to the relA/spoT family.</text>
</comment>
<dbReference type="Pfam" id="PF13328">
    <property type="entry name" value="HD_4"/>
    <property type="match status" value="1"/>
</dbReference>
<dbReference type="InterPro" id="IPR045600">
    <property type="entry name" value="RelA/SpoT_AH_RIS"/>
</dbReference>
<dbReference type="InterPro" id="IPR045865">
    <property type="entry name" value="ACT-like_dom_sf"/>
</dbReference>
<dbReference type="SUPFAM" id="SSF109604">
    <property type="entry name" value="HD-domain/PDEase-like"/>
    <property type="match status" value="1"/>
</dbReference>
<evidence type="ECO:0000313" key="8">
    <source>
        <dbReference type="EMBL" id="HIU44434.1"/>
    </source>
</evidence>
<evidence type="ECO:0000259" key="5">
    <source>
        <dbReference type="PROSITE" id="PS51671"/>
    </source>
</evidence>
<dbReference type="NCBIfam" id="TIGR00691">
    <property type="entry name" value="spoT_relA"/>
    <property type="match status" value="1"/>
</dbReference>
<comment type="function">
    <text evidence="4">In eubacteria ppGpp (guanosine 3'-diphosphate 5'-diphosphate) is a mediator of the stringent response that coordinates a variety of cellular activities in response to changes in nutritional abundance.</text>
</comment>
<comment type="caution">
    <text evidence="8">The sequence shown here is derived from an EMBL/GenBank/DDBJ whole genome shotgun (WGS) entry which is preliminary data.</text>
</comment>
<dbReference type="EMBL" id="DVMR01000066">
    <property type="protein sequence ID" value="HIU44434.1"/>
    <property type="molecule type" value="Genomic_DNA"/>
</dbReference>
<dbReference type="PANTHER" id="PTHR21262:SF31">
    <property type="entry name" value="GTP PYROPHOSPHOKINASE"/>
    <property type="match status" value="1"/>
</dbReference>
<dbReference type="AlphaFoldDB" id="A0A9D1S0W1"/>
<dbReference type="InterPro" id="IPR007685">
    <property type="entry name" value="RelA_SpoT"/>
</dbReference>
<dbReference type="SMART" id="SM00954">
    <property type="entry name" value="RelA_SpoT"/>
    <property type="match status" value="1"/>
</dbReference>
<dbReference type="Gene3D" id="1.10.3210.10">
    <property type="entry name" value="Hypothetical protein af1432"/>
    <property type="match status" value="1"/>
</dbReference>
<feature type="domain" description="TGS" evidence="7">
    <location>
        <begin position="389"/>
        <end position="450"/>
    </location>
</feature>
<dbReference type="GO" id="GO:0005886">
    <property type="term" value="C:plasma membrane"/>
    <property type="evidence" value="ECO:0007669"/>
    <property type="project" value="TreeGrafter"/>
</dbReference>
<dbReference type="PROSITE" id="PS51671">
    <property type="entry name" value="ACT"/>
    <property type="match status" value="1"/>
</dbReference>
<dbReference type="Pfam" id="PF19296">
    <property type="entry name" value="RelA_AH_RIS"/>
    <property type="match status" value="1"/>
</dbReference>
<dbReference type="InterPro" id="IPR004095">
    <property type="entry name" value="TGS"/>
</dbReference>
<evidence type="ECO:0000256" key="1">
    <source>
        <dbReference type="ARBA" id="ARBA00004976"/>
    </source>
</evidence>
<dbReference type="Pfam" id="PF04607">
    <property type="entry name" value="RelA_SpoT"/>
    <property type="match status" value="1"/>
</dbReference>
<dbReference type="FunFam" id="3.10.20.30:FF:000002">
    <property type="entry name" value="GTP pyrophosphokinase (RelA/SpoT)"/>
    <property type="match status" value="1"/>
</dbReference>
<dbReference type="Gene3D" id="3.30.460.10">
    <property type="entry name" value="Beta Polymerase, domain 2"/>
    <property type="match status" value="1"/>
</dbReference>
<evidence type="ECO:0000313" key="9">
    <source>
        <dbReference type="Proteomes" id="UP000824073"/>
    </source>
</evidence>
<gene>
    <name evidence="8" type="ORF">IAB67_09080</name>
</gene>
<sequence length="730" mass="82933">MDINEIDQSIFDKVEKIKSHHSPEDAQKIEKAFRYALQSHGDQRRRSGEPYIVHPVETAVILDDLGLDVESIVAGLLHDCIEDTPATSQVIEKEFGASVAALVEGVTKLGKIVYSSKEEEQMEDLRKMFIAMAKDIRVIIIKLADRLHNARTFQYLPPQKQREKALETMEIYAPLAHRLGMQSVKWELEDLSLKYLDPVGYAEITNYLDERHVAYSKFLDNVQTTIVQRMEQAGIKCRIKGRLKHVYSLYRKMYGQNLTFSEIYDICAVRVIVQELADCYNVLGIIHDIYRPVPGRFKDYISTPKPNGYQSLHTVVIGHEGIPFEVQIRTEDMDQSAEYGIAAHWKYKDGLSGKQKEEAFAWVRQLLESQQDSDAEDFIKNIKVDLFADEVFVFTPKGNVINLPQGANPIDFAYAIHSAVGNRMVGAKVNGRIVPIDYVLKSGEIVDIITSKTTNGPKRDWLKMVKTSEARTKIKQWFKKECREENIEQGKADLERELRTALLYDDFQQEEVSSAVLKRLNFPTLDDLYAAIGYGGVTVSRVVIKVKEEVARLHRERQGSTRPPVQKPKAIGDTGVIVEGLDNCLVKFAKCCTPIPGDSIVGFITRGYGISVHRRDCPNVISGMKKEGESGRWINTEWDYSEKHHYQTGLRIYTQTRVGILADVITVFSNAKINVNEMNARDDTSTGQTILYLTVTVTGRDQLEFLMGRIRRCAGVVDVRRNINETEETR</sequence>
<dbReference type="SUPFAM" id="SSF81271">
    <property type="entry name" value="TGS-like"/>
    <property type="match status" value="1"/>
</dbReference>
<dbReference type="Pfam" id="PF13291">
    <property type="entry name" value="ACT_4"/>
    <property type="match status" value="1"/>
</dbReference>
<feature type="domain" description="ACT" evidence="5">
    <location>
        <begin position="649"/>
        <end position="724"/>
    </location>
</feature>